<dbReference type="STRING" id="1367847.JCM7686_0673"/>
<dbReference type="Pfam" id="PF20434">
    <property type="entry name" value="BD-FAE"/>
    <property type="match status" value="1"/>
</dbReference>
<dbReference type="AlphaFoldDB" id="S5XRQ0"/>
<evidence type="ECO:0000256" key="1">
    <source>
        <dbReference type="ARBA" id="ARBA00022801"/>
    </source>
</evidence>
<dbReference type="HOGENOM" id="CLU_012494_4_0_5"/>
<feature type="region of interest" description="Disordered" evidence="2">
    <location>
        <begin position="202"/>
        <end position="224"/>
    </location>
</feature>
<dbReference type="eggNOG" id="COG0657">
    <property type="taxonomic scope" value="Bacteria"/>
</dbReference>
<feature type="chain" id="PRO_5004534280" evidence="3">
    <location>
        <begin position="29"/>
        <end position="370"/>
    </location>
</feature>
<protein>
    <submittedName>
        <fullName evidence="5">Lipase</fullName>
        <ecNumber evidence="5">3.1.1.3</ecNumber>
    </submittedName>
</protein>
<accession>S5XRQ0</accession>
<evidence type="ECO:0000256" key="3">
    <source>
        <dbReference type="SAM" id="SignalP"/>
    </source>
</evidence>
<dbReference type="GO" id="GO:0004806">
    <property type="term" value="F:triacylglycerol lipase activity"/>
    <property type="evidence" value="ECO:0007669"/>
    <property type="project" value="UniProtKB-EC"/>
</dbReference>
<sequence>MPHPETPARRLALYAAALLCLSAFGAVAQSRPQVVIGGPDISRDMFPEIHADFPNGVRVLPNVTFWSPQGFRPLTMDIYQPPPEVPRPKTGWPMLMFIHGGGWIGGNSHYSNPIADFPELLAAISARGYVVTAVNYRLSNEAKWPAQAQDIKAAIRFLRAKAGLYGVDPARFAVWGLSAGGQLAAVAATTCGLSELQPTGQYLPELPPPPPQASTDATPAPGTRVSNHDCVQAAIGWYGVYDMSTLTAQARLAGAMSREDPGAPEWRLLGCMGEGCNPEKIATASAMQSLSFDAPPMQLVAGDSDKVVPPAQTLEFAGALASAGIDHEVTIIKGVGHNFSGSDPSQTQKATQQALDEMLAFLERYLPPQP</sequence>
<reference evidence="5 6" key="1">
    <citation type="journal article" date="2014" name="BMC Genomics">
        <title>Architecture and functions of a multipartite genome of the methylotrophic bacterium Paracoccus aminophilus JCM 7686, containing primary and secondary chromids.</title>
        <authorList>
            <person name="Dziewit L."/>
            <person name="Czarnecki J."/>
            <person name="Wibberg D."/>
            <person name="Radlinska M."/>
            <person name="Mrozek P."/>
            <person name="Szymczak M."/>
            <person name="Schluter A."/>
            <person name="Puhler A."/>
            <person name="Bartosik D."/>
        </authorList>
    </citation>
    <scope>NUCLEOTIDE SEQUENCE [LARGE SCALE GENOMIC DNA]</scope>
    <source>
        <strain evidence="5">JCM 7686</strain>
    </source>
</reference>
<name>S5XRQ0_PARAH</name>
<dbReference type="Proteomes" id="UP000015480">
    <property type="component" value="Chromosome"/>
</dbReference>
<dbReference type="EMBL" id="CP006650">
    <property type="protein sequence ID" value="AGT07782.1"/>
    <property type="molecule type" value="Genomic_DNA"/>
</dbReference>
<dbReference type="PANTHER" id="PTHR48081">
    <property type="entry name" value="AB HYDROLASE SUPERFAMILY PROTEIN C4A8.06C"/>
    <property type="match status" value="1"/>
</dbReference>
<evidence type="ECO:0000313" key="5">
    <source>
        <dbReference type="EMBL" id="AGT07782.1"/>
    </source>
</evidence>
<evidence type="ECO:0000313" key="6">
    <source>
        <dbReference type="Proteomes" id="UP000015480"/>
    </source>
</evidence>
<evidence type="ECO:0000259" key="4">
    <source>
        <dbReference type="Pfam" id="PF20434"/>
    </source>
</evidence>
<dbReference type="Gene3D" id="3.40.50.1820">
    <property type="entry name" value="alpha/beta hydrolase"/>
    <property type="match status" value="1"/>
</dbReference>
<proteinExistence type="predicted"/>
<feature type="domain" description="BD-FAE-like" evidence="4">
    <location>
        <begin position="76"/>
        <end position="319"/>
    </location>
</feature>
<dbReference type="SUPFAM" id="SSF53474">
    <property type="entry name" value="alpha/beta-Hydrolases"/>
    <property type="match status" value="1"/>
</dbReference>
<dbReference type="OrthoDB" id="9771666at2"/>
<dbReference type="InterPro" id="IPR049492">
    <property type="entry name" value="BD-FAE-like_dom"/>
</dbReference>
<dbReference type="InterPro" id="IPR050300">
    <property type="entry name" value="GDXG_lipolytic_enzyme"/>
</dbReference>
<evidence type="ECO:0000256" key="2">
    <source>
        <dbReference type="SAM" id="MobiDB-lite"/>
    </source>
</evidence>
<dbReference type="InterPro" id="IPR029058">
    <property type="entry name" value="AB_hydrolase_fold"/>
</dbReference>
<dbReference type="RefSeq" id="WP_020949421.1">
    <property type="nucleotide sequence ID" value="NC_022041.1"/>
</dbReference>
<gene>
    <name evidence="5" type="ORF">JCM7686_0673</name>
</gene>
<organism evidence="5 6">
    <name type="scientific">Paracoccus aminophilus JCM 7686</name>
    <dbReference type="NCBI Taxonomy" id="1367847"/>
    <lineage>
        <taxon>Bacteria</taxon>
        <taxon>Pseudomonadati</taxon>
        <taxon>Pseudomonadota</taxon>
        <taxon>Alphaproteobacteria</taxon>
        <taxon>Rhodobacterales</taxon>
        <taxon>Paracoccaceae</taxon>
        <taxon>Paracoccus</taxon>
    </lineage>
</organism>
<dbReference type="KEGG" id="pami:JCM7686_0673"/>
<keyword evidence="3" id="KW-0732">Signal</keyword>
<dbReference type="PANTHER" id="PTHR48081:SF13">
    <property type="entry name" value="ALPHA_BETA HYDROLASE"/>
    <property type="match status" value="1"/>
</dbReference>
<keyword evidence="1 5" id="KW-0378">Hydrolase</keyword>
<dbReference type="EC" id="3.1.1.3" evidence="5"/>
<dbReference type="PATRIC" id="fig|1367847.3.peg.624"/>
<feature type="signal peptide" evidence="3">
    <location>
        <begin position="1"/>
        <end position="28"/>
    </location>
</feature>
<keyword evidence="6" id="KW-1185">Reference proteome</keyword>